<organism evidence="1 2">
    <name type="scientific">Pseudomonas fungipugnans</name>
    <dbReference type="NCBI Taxonomy" id="3024217"/>
    <lineage>
        <taxon>Bacteria</taxon>
        <taxon>Pseudomonadati</taxon>
        <taxon>Pseudomonadota</taxon>
        <taxon>Gammaproteobacteria</taxon>
        <taxon>Pseudomonadales</taxon>
        <taxon>Pseudomonadaceae</taxon>
        <taxon>Pseudomonas</taxon>
    </lineage>
</organism>
<dbReference type="EMBL" id="JARBWL010000002">
    <property type="protein sequence ID" value="MDI2594755.1"/>
    <property type="molecule type" value="Genomic_DNA"/>
</dbReference>
<proteinExistence type="predicted"/>
<dbReference type="RefSeq" id="WP_282317475.1">
    <property type="nucleotide sequence ID" value="NZ_JARBWL010000002.1"/>
</dbReference>
<comment type="caution">
    <text evidence="1">The sequence shown here is derived from an EMBL/GenBank/DDBJ whole genome shotgun (WGS) entry which is preliminary data.</text>
</comment>
<protein>
    <submittedName>
        <fullName evidence="1">Uncharacterized protein</fullName>
    </submittedName>
</protein>
<evidence type="ECO:0000313" key="1">
    <source>
        <dbReference type="EMBL" id="MDI2594755.1"/>
    </source>
</evidence>
<name>A0ABT6QV23_9PSED</name>
<keyword evidence="2" id="KW-1185">Reference proteome</keyword>
<dbReference type="Proteomes" id="UP001159100">
    <property type="component" value="Unassembled WGS sequence"/>
</dbReference>
<evidence type="ECO:0000313" key="2">
    <source>
        <dbReference type="Proteomes" id="UP001159100"/>
    </source>
</evidence>
<reference evidence="1 2" key="1">
    <citation type="submission" date="2023-02" db="EMBL/GenBank/DDBJ databases">
        <title>Pseudomonas chrutzelriedensis sp. nov., a potently antifungal strain isolated from moss.</title>
        <authorList>
            <person name="Schnyder A."/>
            <person name="Kalawong R."/>
            <person name="Eberl L."/>
            <person name="Agnoli K."/>
        </authorList>
    </citation>
    <scope>NUCLEOTIDE SEQUENCE [LARGE SCALE GENOMIC DNA]</scope>
    <source>
        <strain evidence="1 2">681</strain>
    </source>
</reference>
<sequence>MADYLHGMRVKEGAAEAQTNRALIDTTTADSITHETCEISLNGITTPCGNTNCTSSD</sequence>
<gene>
    <name evidence="1" type="ORF">POF45_25475</name>
</gene>
<accession>A0ABT6QV23</accession>